<gene>
    <name evidence="1" type="ORF">H7995_01160</name>
</gene>
<dbReference type="InterPro" id="IPR027417">
    <property type="entry name" value="P-loop_NTPase"/>
</dbReference>
<accession>A0A7X1GAC6</accession>
<dbReference type="GO" id="GO:0005886">
    <property type="term" value="C:plasma membrane"/>
    <property type="evidence" value="ECO:0007669"/>
    <property type="project" value="TreeGrafter"/>
</dbReference>
<evidence type="ECO:0000313" key="2">
    <source>
        <dbReference type="Proteomes" id="UP000526003"/>
    </source>
</evidence>
<protein>
    <recommendedName>
        <fullName evidence="3">CpsD/CapB family tyrosine-protein kinase</fullName>
    </recommendedName>
</protein>
<dbReference type="AlphaFoldDB" id="A0A7X1GAC6"/>
<keyword evidence="2" id="KW-1185">Reference proteome</keyword>
<name>A0A7X1GAC6_9PSED</name>
<dbReference type="Proteomes" id="UP000526003">
    <property type="component" value="Unassembled WGS sequence"/>
</dbReference>
<dbReference type="GO" id="GO:0004713">
    <property type="term" value="F:protein tyrosine kinase activity"/>
    <property type="evidence" value="ECO:0007669"/>
    <property type="project" value="TreeGrafter"/>
</dbReference>
<reference evidence="1 2" key="1">
    <citation type="submission" date="2020-08" db="EMBL/GenBank/DDBJ databases">
        <title>Pseudomonas sp. nov.</title>
        <authorList>
            <person name="Gieschler S."/>
            <person name="Fiedler G."/>
            <person name="Brinks E."/>
            <person name="Boehnlein C."/>
            <person name="Franz C.M.A.P."/>
            <person name="Kabisch J."/>
        </authorList>
    </citation>
    <scope>NUCLEOTIDE SEQUENCE [LARGE SCALE GENOMIC DNA]</scope>
    <source>
        <strain evidence="1 2">MBT-1</strain>
    </source>
</reference>
<dbReference type="PANTHER" id="PTHR32309">
    <property type="entry name" value="TYROSINE-PROTEIN KINASE"/>
    <property type="match status" value="1"/>
</dbReference>
<sequence>MNAISHPIVPSAGVDEARLRFPMQEIMARVLRDATDEALTQLMFIGVARKVGTTFVAQQAASHLAAAFGSVLVIEVSANVDDSEMLAGDLKRLRVPNHSVVRISLSVNSCLKLLGHGGESPAALAERLREHFDLVLWDMPSPTFAPVSIVAARHMNSIVLVAQANKSRRHAAKYVCDRLEDSGGNILGVVLNRTLNFIPEWLYRWL</sequence>
<evidence type="ECO:0008006" key="3">
    <source>
        <dbReference type="Google" id="ProtNLM"/>
    </source>
</evidence>
<dbReference type="PANTHER" id="PTHR32309:SF13">
    <property type="entry name" value="FERRIC ENTEROBACTIN TRANSPORT PROTEIN FEPE"/>
    <property type="match status" value="1"/>
</dbReference>
<comment type="caution">
    <text evidence="1">The sequence shown here is derived from an EMBL/GenBank/DDBJ whole genome shotgun (WGS) entry which is preliminary data.</text>
</comment>
<dbReference type="RefSeq" id="WP_166589808.1">
    <property type="nucleotide sequence ID" value="NZ_CP130043.1"/>
</dbReference>
<proteinExistence type="predicted"/>
<organism evidence="1 2">
    <name type="scientific">Pseudomonas kielensis</name>
    <dbReference type="NCBI Taxonomy" id="2762577"/>
    <lineage>
        <taxon>Bacteria</taxon>
        <taxon>Pseudomonadati</taxon>
        <taxon>Pseudomonadota</taxon>
        <taxon>Gammaproteobacteria</taxon>
        <taxon>Pseudomonadales</taxon>
        <taxon>Pseudomonadaceae</taxon>
        <taxon>Pseudomonas</taxon>
    </lineage>
</organism>
<dbReference type="InterPro" id="IPR050445">
    <property type="entry name" value="Bact_polysacc_biosynth/exp"/>
</dbReference>
<dbReference type="SUPFAM" id="SSF52540">
    <property type="entry name" value="P-loop containing nucleoside triphosphate hydrolases"/>
    <property type="match status" value="1"/>
</dbReference>
<dbReference type="EMBL" id="JACMYG010000001">
    <property type="protein sequence ID" value="MBC2688400.1"/>
    <property type="molecule type" value="Genomic_DNA"/>
</dbReference>
<evidence type="ECO:0000313" key="1">
    <source>
        <dbReference type="EMBL" id="MBC2688400.1"/>
    </source>
</evidence>
<dbReference type="Gene3D" id="3.40.50.300">
    <property type="entry name" value="P-loop containing nucleotide triphosphate hydrolases"/>
    <property type="match status" value="1"/>
</dbReference>